<feature type="transmembrane region" description="Helical" evidence="8">
    <location>
        <begin position="329"/>
        <end position="347"/>
    </location>
</feature>
<comment type="subcellular location">
    <subcellularLocation>
        <location evidence="1">Cell membrane</location>
        <topology evidence="1">Multi-pass membrane protein</topology>
    </subcellularLocation>
</comment>
<dbReference type="InterPro" id="IPR050297">
    <property type="entry name" value="LipidA_mod_glycosyltrf_83"/>
</dbReference>
<dbReference type="GO" id="GO:0009103">
    <property type="term" value="P:lipopolysaccharide biosynthetic process"/>
    <property type="evidence" value="ECO:0007669"/>
    <property type="project" value="UniProtKB-ARBA"/>
</dbReference>
<feature type="transmembrane region" description="Helical" evidence="8">
    <location>
        <begin position="354"/>
        <end position="374"/>
    </location>
</feature>
<keyword evidence="5 8" id="KW-0812">Transmembrane</keyword>
<dbReference type="Proteomes" id="UP000230108">
    <property type="component" value="Unassembled WGS sequence"/>
</dbReference>
<dbReference type="InterPro" id="IPR038731">
    <property type="entry name" value="RgtA/B/C-like"/>
</dbReference>
<comment type="caution">
    <text evidence="10">The sequence shown here is derived from an EMBL/GenBank/DDBJ whole genome shotgun (WGS) entry which is preliminary data.</text>
</comment>
<proteinExistence type="predicted"/>
<evidence type="ECO:0000256" key="7">
    <source>
        <dbReference type="ARBA" id="ARBA00023136"/>
    </source>
</evidence>
<protein>
    <recommendedName>
        <fullName evidence="9">Glycosyltransferase RgtA/B/C/D-like domain-containing protein</fullName>
    </recommendedName>
</protein>
<evidence type="ECO:0000256" key="3">
    <source>
        <dbReference type="ARBA" id="ARBA00022676"/>
    </source>
</evidence>
<evidence type="ECO:0000259" key="9">
    <source>
        <dbReference type="Pfam" id="PF13231"/>
    </source>
</evidence>
<reference evidence="11" key="1">
    <citation type="submission" date="2017-09" db="EMBL/GenBank/DDBJ databases">
        <title>Depth-based differentiation of microbial function through sediment-hosted aquifers and enrichment of novel symbionts in the deep terrestrial subsurface.</title>
        <authorList>
            <person name="Probst A.J."/>
            <person name="Ladd B."/>
            <person name="Jarett J.K."/>
            <person name="Geller-Mcgrath D.E."/>
            <person name="Sieber C.M.K."/>
            <person name="Emerson J.B."/>
            <person name="Anantharaman K."/>
            <person name="Thomas B.C."/>
            <person name="Malmstrom R."/>
            <person name="Stieglmeier M."/>
            <person name="Klingl A."/>
            <person name="Woyke T."/>
            <person name="Ryan C.M."/>
            <person name="Banfield J.F."/>
        </authorList>
    </citation>
    <scope>NUCLEOTIDE SEQUENCE [LARGE SCALE GENOMIC DNA]</scope>
</reference>
<evidence type="ECO:0000256" key="8">
    <source>
        <dbReference type="SAM" id="Phobius"/>
    </source>
</evidence>
<accession>A0A2M7QBD0</accession>
<keyword evidence="6 8" id="KW-1133">Transmembrane helix</keyword>
<feature type="transmembrane region" description="Helical" evidence="8">
    <location>
        <begin position="274"/>
        <end position="292"/>
    </location>
</feature>
<keyword evidence="3" id="KW-0328">Glycosyltransferase</keyword>
<keyword evidence="2" id="KW-1003">Cell membrane</keyword>
<dbReference type="EMBL" id="PFLF01000114">
    <property type="protein sequence ID" value="PIY68539.1"/>
    <property type="molecule type" value="Genomic_DNA"/>
</dbReference>
<evidence type="ECO:0000256" key="5">
    <source>
        <dbReference type="ARBA" id="ARBA00022692"/>
    </source>
</evidence>
<dbReference type="PANTHER" id="PTHR33908">
    <property type="entry name" value="MANNOSYLTRANSFERASE YKCB-RELATED"/>
    <property type="match status" value="1"/>
</dbReference>
<feature type="domain" description="Glycosyltransferase RgtA/B/C/D-like" evidence="9">
    <location>
        <begin position="74"/>
        <end position="228"/>
    </location>
</feature>
<evidence type="ECO:0000313" key="10">
    <source>
        <dbReference type="EMBL" id="PIY68539.1"/>
    </source>
</evidence>
<evidence type="ECO:0000256" key="4">
    <source>
        <dbReference type="ARBA" id="ARBA00022679"/>
    </source>
</evidence>
<name>A0A2M7QBD0_9BACT</name>
<dbReference type="PANTHER" id="PTHR33908:SF11">
    <property type="entry name" value="MEMBRANE PROTEIN"/>
    <property type="match status" value="1"/>
</dbReference>
<evidence type="ECO:0000256" key="1">
    <source>
        <dbReference type="ARBA" id="ARBA00004651"/>
    </source>
</evidence>
<evidence type="ECO:0000256" key="6">
    <source>
        <dbReference type="ARBA" id="ARBA00022989"/>
    </source>
</evidence>
<feature type="transmembrane region" description="Helical" evidence="8">
    <location>
        <begin position="304"/>
        <end position="323"/>
    </location>
</feature>
<feature type="transmembrane region" description="Helical" evidence="8">
    <location>
        <begin position="215"/>
        <end position="235"/>
    </location>
</feature>
<feature type="transmembrane region" description="Helical" evidence="8">
    <location>
        <begin position="20"/>
        <end position="39"/>
    </location>
</feature>
<evidence type="ECO:0000256" key="2">
    <source>
        <dbReference type="ARBA" id="ARBA00022475"/>
    </source>
</evidence>
<feature type="transmembrane region" description="Helical" evidence="8">
    <location>
        <begin position="93"/>
        <end position="116"/>
    </location>
</feature>
<evidence type="ECO:0000313" key="11">
    <source>
        <dbReference type="Proteomes" id="UP000230108"/>
    </source>
</evidence>
<keyword evidence="7 8" id="KW-0472">Membrane</keyword>
<dbReference type="GO" id="GO:0016763">
    <property type="term" value="F:pentosyltransferase activity"/>
    <property type="evidence" value="ECO:0007669"/>
    <property type="project" value="TreeGrafter"/>
</dbReference>
<dbReference type="Pfam" id="PF13231">
    <property type="entry name" value="PMT_2"/>
    <property type="match status" value="1"/>
</dbReference>
<feature type="transmembrane region" description="Helical" evidence="8">
    <location>
        <begin position="122"/>
        <end position="139"/>
    </location>
</feature>
<gene>
    <name evidence="10" type="ORF">COY90_05420</name>
</gene>
<organism evidence="10 11">
    <name type="scientific">Candidatus Roizmanbacteria bacterium CG_4_10_14_0_8_um_filter_39_9</name>
    <dbReference type="NCBI Taxonomy" id="1974829"/>
    <lineage>
        <taxon>Bacteria</taxon>
        <taxon>Candidatus Roizmaniibacteriota</taxon>
    </lineage>
</organism>
<dbReference type="AlphaFoldDB" id="A0A2M7QBD0"/>
<dbReference type="GO" id="GO:0005886">
    <property type="term" value="C:plasma membrane"/>
    <property type="evidence" value="ECO:0007669"/>
    <property type="project" value="UniProtKB-SubCell"/>
</dbReference>
<feature type="transmembrane region" description="Helical" evidence="8">
    <location>
        <begin position="151"/>
        <end position="167"/>
    </location>
</feature>
<sequence length="505" mass="58541">MFDIQVVFSFLKKTFSRKDVRLILLLISLYFFTRVYHLLELPIFNDEGIYIHWAKVAWHDAAWRFVSLTDGKQPLQTWGTIPFLKLFPNDALFAGRMFSVATGFFGLTGLFTLLFYLFNKRAAYIGSLLFIALPYFLFYDRMAMVDSGVNAFFIWILFFSILLVNTMRLDVAIIFGLVAGMGLLAKSSVRLFVGLSLLAPILMKEAYFKIKKTKLLSFFILFAITGVLAFAIYNIQRLSPFLHFVEEKNKTFIMTFTELRANPFAVLWSNMQTIPYYVFSELGWVVVPFALMGMYKLWKNNAQLALYLLSWLVISYFGIALMTKVLFPRYIMFFGTLLLIFATYFISELKDRRIRFASAAIIVFAALFFDYFMWFDYKGIIFPPTDRGQYVEGITVGYGAKEIIGYAREISKEKEVVLLAEGDFGMAGDVLDTFIQPGDRIFIKGYWPLTTERVLFHQKDLLENKQVLIVTSHMKDYPADWPVKLIKSYYKPNKESSLHLLELTQ</sequence>
<keyword evidence="4" id="KW-0808">Transferase</keyword>